<dbReference type="GO" id="GO:0043571">
    <property type="term" value="P:maintenance of CRISPR repeat elements"/>
    <property type="evidence" value="ECO:0007669"/>
    <property type="project" value="UniProtKB-UniRule"/>
</dbReference>
<comment type="function">
    <text evidence="9">CRISPR (clustered regularly interspaced short palindromic repeat), is an adaptive immune system that provides protection against mobile genetic elements (viruses, transposable elements and conjugative plasmids). CRISPR clusters contain sequences complementary to antecedent mobile elements and target invading nucleic acids. CRISPR clusters are transcribed and processed into CRISPR RNA (crRNA). Functions as a ssRNA-specific endoribonuclease. Involved in the integration of spacer DNA into the CRISPR cassette.</text>
</comment>
<proteinExistence type="inferred from homology"/>
<reference evidence="12" key="1">
    <citation type="submission" date="2017-08" db="EMBL/GenBank/DDBJ databases">
        <authorList>
            <person name="Huang Z."/>
        </authorList>
    </citation>
    <scope>NUCLEOTIDE SEQUENCE [LARGE SCALE GENOMIC DNA]</scope>
    <source>
        <strain evidence="12">SA5d-4</strain>
    </source>
</reference>
<comment type="similarity">
    <text evidence="2 9 10">Belongs to the CRISPR-associated endoribonuclease Cas2 protein family.</text>
</comment>
<keyword evidence="5 9" id="KW-0255">Endonuclease</keyword>
<evidence type="ECO:0000256" key="7">
    <source>
        <dbReference type="ARBA" id="ARBA00022842"/>
    </source>
</evidence>
<dbReference type="GO" id="GO:0016787">
    <property type="term" value="F:hydrolase activity"/>
    <property type="evidence" value="ECO:0007669"/>
    <property type="project" value="UniProtKB-KW"/>
</dbReference>
<name>A0A263BRB3_9BACI</name>
<evidence type="ECO:0000256" key="1">
    <source>
        <dbReference type="ARBA" id="ARBA00001946"/>
    </source>
</evidence>
<dbReference type="EMBL" id="NPIA01000007">
    <property type="protein sequence ID" value="OZM56240.1"/>
    <property type="molecule type" value="Genomic_DNA"/>
</dbReference>
<dbReference type="EC" id="3.1.-.-" evidence="9"/>
<evidence type="ECO:0000313" key="11">
    <source>
        <dbReference type="EMBL" id="OZM56240.1"/>
    </source>
</evidence>
<evidence type="ECO:0000313" key="12">
    <source>
        <dbReference type="Proteomes" id="UP000217083"/>
    </source>
</evidence>
<evidence type="ECO:0000256" key="10">
    <source>
        <dbReference type="PIRNR" id="PIRNR032582"/>
    </source>
</evidence>
<evidence type="ECO:0000256" key="4">
    <source>
        <dbReference type="ARBA" id="ARBA00022723"/>
    </source>
</evidence>
<dbReference type="PANTHER" id="PTHR34405">
    <property type="entry name" value="CRISPR-ASSOCIATED ENDORIBONUCLEASE CAS2"/>
    <property type="match status" value="1"/>
</dbReference>
<reference evidence="11 12" key="2">
    <citation type="submission" date="2017-09" db="EMBL/GenBank/DDBJ databases">
        <title>Bacillus patelloidae sp. nov., isolated from the intestinal tract of a marine limpet.</title>
        <authorList>
            <person name="Liu R."/>
            <person name="Dong C."/>
            <person name="Shao Z."/>
        </authorList>
    </citation>
    <scope>NUCLEOTIDE SEQUENCE [LARGE SCALE GENOMIC DNA]</scope>
    <source>
        <strain evidence="11 12">SA5d-4</strain>
    </source>
</reference>
<dbReference type="RefSeq" id="WP_094925695.1">
    <property type="nucleotide sequence ID" value="NZ_NPIA01000007.1"/>
</dbReference>
<organism evidence="11 12">
    <name type="scientific">Lottiidibacillus patelloidae</name>
    <dbReference type="NCBI Taxonomy" id="2670334"/>
    <lineage>
        <taxon>Bacteria</taxon>
        <taxon>Bacillati</taxon>
        <taxon>Bacillota</taxon>
        <taxon>Bacilli</taxon>
        <taxon>Bacillales</taxon>
        <taxon>Bacillaceae</taxon>
        <taxon>Lottiidibacillus</taxon>
    </lineage>
</organism>
<keyword evidence="4 9" id="KW-0479">Metal-binding</keyword>
<evidence type="ECO:0000256" key="3">
    <source>
        <dbReference type="ARBA" id="ARBA00022722"/>
    </source>
</evidence>
<gene>
    <name evidence="9 11" type="primary">cas2</name>
    <name evidence="11" type="ORF">CIB95_12515</name>
</gene>
<feature type="binding site" evidence="9">
    <location>
        <position position="16"/>
    </location>
    <ligand>
        <name>Mg(2+)</name>
        <dbReference type="ChEBI" id="CHEBI:18420"/>
        <note>catalytic</note>
    </ligand>
</feature>
<comment type="cofactor">
    <cofactor evidence="1 9">
        <name>Mg(2+)</name>
        <dbReference type="ChEBI" id="CHEBI:18420"/>
    </cofactor>
</comment>
<dbReference type="InterPro" id="IPR021127">
    <property type="entry name" value="CRISPR_associated_Cas2"/>
</dbReference>
<sequence length="98" mass="11512">MALNKEPRKYYLICYDICESKKRTKLAKKLKDFGVRVQKSVFEAFLTEDKYKEMVELVSPFATENDSIRIYPLTNSSYNSKTIVGNQYNYLPLKDIII</sequence>
<dbReference type="GO" id="GO:0004521">
    <property type="term" value="F:RNA endonuclease activity"/>
    <property type="evidence" value="ECO:0007669"/>
    <property type="project" value="UniProtKB-UniRule"/>
</dbReference>
<dbReference type="SUPFAM" id="SSF143430">
    <property type="entry name" value="TTP0101/SSO1404-like"/>
    <property type="match status" value="1"/>
</dbReference>
<dbReference type="Gene3D" id="3.30.70.240">
    <property type="match status" value="1"/>
</dbReference>
<dbReference type="PANTHER" id="PTHR34405:SF3">
    <property type="entry name" value="CRISPR-ASSOCIATED ENDORIBONUCLEASE CAS2 3"/>
    <property type="match status" value="1"/>
</dbReference>
<dbReference type="HAMAP" id="MF_01471">
    <property type="entry name" value="Cas2"/>
    <property type="match status" value="1"/>
</dbReference>
<evidence type="ECO:0000256" key="5">
    <source>
        <dbReference type="ARBA" id="ARBA00022759"/>
    </source>
</evidence>
<dbReference type="GO" id="GO:0046872">
    <property type="term" value="F:metal ion binding"/>
    <property type="evidence" value="ECO:0007669"/>
    <property type="project" value="UniProtKB-UniRule"/>
</dbReference>
<dbReference type="Pfam" id="PF09827">
    <property type="entry name" value="CRISPR_Cas2"/>
    <property type="match status" value="1"/>
</dbReference>
<evidence type="ECO:0000256" key="9">
    <source>
        <dbReference type="HAMAP-Rule" id="MF_01471"/>
    </source>
</evidence>
<dbReference type="GO" id="GO:0051607">
    <property type="term" value="P:defense response to virus"/>
    <property type="evidence" value="ECO:0007669"/>
    <property type="project" value="UniProtKB-UniRule"/>
</dbReference>
<accession>A0A263BRB3</accession>
<keyword evidence="7 9" id="KW-0460">Magnesium</keyword>
<keyword evidence="8 9" id="KW-0051">Antiviral defense</keyword>
<keyword evidence="6 9" id="KW-0378">Hydrolase</keyword>
<comment type="subunit">
    <text evidence="9">Homodimer, forms a heterotetramer with a Cas1 homodimer.</text>
</comment>
<keyword evidence="3 9" id="KW-0540">Nuclease</keyword>
<dbReference type="Proteomes" id="UP000217083">
    <property type="component" value="Unassembled WGS sequence"/>
</dbReference>
<evidence type="ECO:0000256" key="8">
    <source>
        <dbReference type="ARBA" id="ARBA00023118"/>
    </source>
</evidence>
<dbReference type="InterPro" id="IPR019199">
    <property type="entry name" value="Virulence_VapD/CRISPR_Cas2"/>
</dbReference>
<evidence type="ECO:0000256" key="2">
    <source>
        <dbReference type="ARBA" id="ARBA00009959"/>
    </source>
</evidence>
<protein>
    <recommendedName>
        <fullName evidence="9">CRISPR-associated endoribonuclease Cas2</fullName>
        <ecNumber evidence="9">3.1.-.-</ecNumber>
    </recommendedName>
</protein>
<dbReference type="PIRSF" id="PIRSF032582">
    <property type="entry name" value="Cas2"/>
    <property type="match status" value="1"/>
</dbReference>
<dbReference type="AlphaFoldDB" id="A0A263BRB3"/>
<evidence type="ECO:0000256" key="6">
    <source>
        <dbReference type="ARBA" id="ARBA00022801"/>
    </source>
</evidence>
<dbReference type="NCBIfam" id="TIGR01573">
    <property type="entry name" value="cas2"/>
    <property type="match status" value="1"/>
</dbReference>
<dbReference type="CDD" id="cd09725">
    <property type="entry name" value="Cas2_I_II_III"/>
    <property type="match status" value="1"/>
</dbReference>
<keyword evidence="12" id="KW-1185">Reference proteome</keyword>
<comment type="caution">
    <text evidence="11">The sequence shown here is derived from an EMBL/GenBank/DDBJ whole genome shotgun (WGS) entry which is preliminary data.</text>
</comment>